<gene>
    <name evidence="2" type="ORF">H1R20_g8600</name>
</gene>
<keyword evidence="3" id="KW-1185">Reference proteome</keyword>
<dbReference type="EMBL" id="JANBPK010000924">
    <property type="protein sequence ID" value="KAJ2928519.1"/>
    <property type="molecule type" value="Genomic_DNA"/>
</dbReference>
<dbReference type="InterPro" id="IPR001810">
    <property type="entry name" value="F-box_dom"/>
</dbReference>
<accession>A0A9W8J6W6</accession>
<dbReference type="Proteomes" id="UP001140091">
    <property type="component" value="Unassembled WGS sequence"/>
</dbReference>
<feature type="non-terminal residue" evidence="2">
    <location>
        <position position="438"/>
    </location>
</feature>
<dbReference type="Pfam" id="PF12937">
    <property type="entry name" value="F-box-like"/>
    <property type="match status" value="1"/>
</dbReference>
<feature type="domain" description="F-box" evidence="1">
    <location>
        <begin position="12"/>
        <end position="58"/>
    </location>
</feature>
<dbReference type="InterPro" id="IPR036047">
    <property type="entry name" value="F-box-like_dom_sf"/>
</dbReference>
<dbReference type="Gene3D" id="1.20.1280.50">
    <property type="match status" value="1"/>
</dbReference>
<evidence type="ECO:0000313" key="2">
    <source>
        <dbReference type="EMBL" id="KAJ2928519.1"/>
    </source>
</evidence>
<dbReference type="SUPFAM" id="SSF81383">
    <property type="entry name" value="F-box domain"/>
    <property type="match status" value="1"/>
</dbReference>
<evidence type="ECO:0000313" key="3">
    <source>
        <dbReference type="Proteomes" id="UP001140091"/>
    </source>
</evidence>
<dbReference type="OrthoDB" id="2688364at2759"/>
<dbReference type="SMART" id="SM00256">
    <property type="entry name" value="FBOX"/>
    <property type="match status" value="1"/>
</dbReference>
<name>A0A9W8J6W6_9AGAR</name>
<comment type="caution">
    <text evidence="2">The sequence shown here is derived from an EMBL/GenBank/DDBJ whole genome shotgun (WGS) entry which is preliminary data.</text>
</comment>
<organism evidence="2 3">
    <name type="scientific">Candolleomyces eurysporus</name>
    <dbReference type="NCBI Taxonomy" id="2828524"/>
    <lineage>
        <taxon>Eukaryota</taxon>
        <taxon>Fungi</taxon>
        <taxon>Dikarya</taxon>
        <taxon>Basidiomycota</taxon>
        <taxon>Agaricomycotina</taxon>
        <taxon>Agaricomycetes</taxon>
        <taxon>Agaricomycetidae</taxon>
        <taxon>Agaricales</taxon>
        <taxon>Agaricineae</taxon>
        <taxon>Psathyrellaceae</taxon>
        <taxon>Candolleomyces</taxon>
    </lineage>
</organism>
<evidence type="ECO:0000259" key="1">
    <source>
        <dbReference type="PROSITE" id="PS50181"/>
    </source>
</evidence>
<dbReference type="AlphaFoldDB" id="A0A9W8J6W6"/>
<reference evidence="2" key="1">
    <citation type="submission" date="2022-06" db="EMBL/GenBank/DDBJ databases">
        <title>Genome Sequence of Candolleomyces eurysporus.</title>
        <authorList>
            <person name="Buettner E."/>
        </authorList>
    </citation>
    <scope>NUCLEOTIDE SEQUENCE</scope>
    <source>
        <strain evidence="2">VTCC 930004</strain>
    </source>
</reference>
<proteinExistence type="predicted"/>
<protein>
    <recommendedName>
        <fullName evidence="1">F-box domain-containing protein</fullName>
    </recommendedName>
</protein>
<dbReference type="PROSITE" id="PS50181">
    <property type="entry name" value="FBOX"/>
    <property type="match status" value="1"/>
</dbReference>
<sequence>MVARKHRSEPESGYLLDLPNELQFHICSETTVEDLMALGKTCKGLHQVVSDRRLWEVAVLSMCRHHGLFEPSYPVESMGLVDLQKAAFGPILFNRRMKKFTANFDGKMPTLRPGENKFQNKLTSTISELIPGGRYLLTGGSFTGSIVLWDLGTAGPFYRVKPKQELLGIAQCALDHSRFFMKALTPITPRPGETTLRFTATVQSLEAPRTQFVRMYEVGPLPERKSIRQVAEIQLNPAFSLVQPGGGKSYQSRMVFAGSPLRQSSHKCIVIWDYAKDNVQAFKLTPSWLGFKSVSLKMAYTDEVIVGLTAKGVVAWRIPTELDAPLRSTCYLSELELQTMILNSPEIEPICTDIHGLPFDLRQVFGYNSNSASAAATMIQVDKSGDSDGPRYSSSFTYDCAELSRVQNRSAFPLQRFTLDFPPAVGTRVVRRPSGSAS</sequence>